<evidence type="ECO:0000313" key="1">
    <source>
        <dbReference type="EMBL" id="RPB06607.1"/>
    </source>
</evidence>
<reference evidence="1 2" key="1">
    <citation type="journal article" date="2018" name="Nat. Ecol. Evol.">
        <title>Pezizomycetes genomes reveal the molecular basis of ectomycorrhizal truffle lifestyle.</title>
        <authorList>
            <person name="Murat C."/>
            <person name="Payen T."/>
            <person name="Noel B."/>
            <person name="Kuo A."/>
            <person name="Morin E."/>
            <person name="Chen J."/>
            <person name="Kohler A."/>
            <person name="Krizsan K."/>
            <person name="Balestrini R."/>
            <person name="Da Silva C."/>
            <person name="Montanini B."/>
            <person name="Hainaut M."/>
            <person name="Levati E."/>
            <person name="Barry K.W."/>
            <person name="Belfiori B."/>
            <person name="Cichocki N."/>
            <person name="Clum A."/>
            <person name="Dockter R.B."/>
            <person name="Fauchery L."/>
            <person name="Guy J."/>
            <person name="Iotti M."/>
            <person name="Le Tacon F."/>
            <person name="Lindquist E.A."/>
            <person name="Lipzen A."/>
            <person name="Malagnac F."/>
            <person name="Mello A."/>
            <person name="Molinier V."/>
            <person name="Miyauchi S."/>
            <person name="Poulain J."/>
            <person name="Riccioni C."/>
            <person name="Rubini A."/>
            <person name="Sitrit Y."/>
            <person name="Splivallo R."/>
            <person name="Traeger S."/>
            <person name="Wang M."/>
            <person name="Zifcakova L."/>
            <person name="Wipf D."/>
            <person name="Zambonelli A."/>
            <person name="Paolocci F."/>
            <person name="Nowrousian M."/>
            <person name="Ottonello S."/>
            <person name="Baldrian P."/>
            <person name="Spatafora J.W."/>
            <person name="Henrissat B."/>
            <person name="Nagy L.G."/>
            <person name="Aury J.M."/>
            <person name="Wincker P."/>
            <person name="Grigoriev I.V."/>
            <person name="Bonfante P."/>
            <person name="Martin F.M."/>
        </authorList>
    </citation>
    <scope>NUCLEOTIDE SEQUENCE [LARGE SCALE GENOMIC DNA]</scope>
    <source>
        <strain evidence="1 2">CCBAS932</strain>
    </source>
</reference>
<gene>
    <name evidence="1" type="ORF">P167DRAFT_471118</name>
</gene>
<name>A0A3N4K7V0_9PEZI</name>
<keyword evidence="2" id="KW-1185">Reference proteome</keyword>
<dbReference type="InParanoid" id="A0A3N4K7V0"/>
<proteinExistence type="predicted"/>
<organism evidence="1 2">
    <name type="scientific">Morchella conica CCBAS932</name>
    <dbReference type="NCBI Taxonomy" id="1392247"/>
    <lineage>
        <taxon>Eukaryota</taxon>
        <taxon>Fungi</taxon>
        <taxon>Dikarya</taxon>
        <taxon>Ascomycota</taxon>
        <taxon>Pezizomycotina</taxon>
        <taxon>Pezizomycetes</taxon>
        <taxon>Pezizales</taxon>
        <taxon>Morchellaceae</taxon>
        <taxon>Morchella</taxon>
    </lineage>
</organism>
<sequence>MSVILKPLLHFDQRLGVLMGCSDGYKRRCWPILTAWLSNHMESCNILNTKFNMCPRCEITINRLGEYEAELLK</sequence>
<accession>A0A3N4K7V0</accession>
<feature type="non-terminal residue" evidence="1">
    <location>
        <position position="73"/>
    </location>
</feature>
<dbReference type="EMBL" id="ML119265">
    <property type="protein sequence ID" value="RPB06607.1"/>
    <property type="molecule type" value="Genomic_DNA"/>
</dbReference>
<dbReference type="Proteomes" id="UP000277580">
    <property type="component" value="Unassembled WGS sequence"/>
</dbReference>
<evidence type="ECO:0000313" key="2">
    <source>
        <dbReference type="Proteomes" id="UP000277580"/>
    </source>
</evidence>
<dbReference type="AlphaFoldDB" id="A0A3N4K7V0"/>
<dbReference type="Pfam" id="PF18759">
    <property type="entry name" value="Plavaka"/>
    <property type="match status" value="1"/>
</dbReference>
<dbReference type="OrthoDB" id="5322288at2759"/>
<protein>
    <submittedName>
        <fullName evidence="1">Uncharacterized protein</fullName>
    </submittedName>
</protein>
<dbReference type="InterPro" id="IPR041078">
    <property type="entry name" value="Plavaka"/>
</dbReference>